<keyword evidence="1 2" id="KW-0732">Signal</keyword>
<protein>
    <submittedName>
        <fullName evidence="4">Outer membrane protein beta-barrel domain-containing protein</fullName>
    </submittedName>
</protein>
<feature type="chain" id="PRO_5013045748" evidence="2">
    <location>
        <begin position="20"/>
        <end position="235"/>
    </location>
</feature>
<evidence type="ECO:0000256" key="1">
    <source>
        <dbReference type="ARBA" id="ARBA00022729"/>
    </source>
</evidence>
<dbReference type="AlphaFoldDB" id="A0A1R3W8Y8"/>
<accession>A0A1R3W8Y8</accession>
<dbReference type="InterPro" id="IPR027385">
    <property type="entry name" value="Beta-barrel_OMP"/>
</dbReference>
<feature type="signal peptide" evidence="2">
    <location>
        <begin position="1"/>
        <end position="19"/>
    </location>
</feature>
<name>A0A1R3W8Y8_9BACT</name>
<proteinExistence type="predicted"/>
<sequence>MKKIAILCATALITLGAQAQTTKGTVALTGKFGYTQQKAEPDEHNGRDFYNLDSYTYTIAPALGLFVKDNLEIGASVHLTRRKSESIGTNLNYRGEDFAKGHGKGFNIYATQYKFLKERIAVHGTLSTGLSNTENTSFFTNSDQLRVYQSRESYDKASEFSVALSPGLTFFPSDKVGISANLGALRYSRRDIEEVYKSSMYNNMEHDESAYISNTVELDFSSLHLNFGITYFFRK</sequence>
<reference evidence="5" key="1">
    <citation type="submission" date="2017-01" db="EMBL/GenBank/DDBJ databases">
        <authorList>
            <person name="Varghese N."/>
            <person name="Submissions S."/>
        </authorList>
    </citation>
    <scope>NUCLEOTIDE SEQUENCE [LARGE SCALE GENOMIC DNA]</scope>
    <source>
        <strain evidence="5">LP100</strain>
    </source>
</reference>
<feature type="domain" description="Outer membrane protein beta-barrel" evidence="3">
    <location>
        <begin position="5"/>
        <end position="189"/>
    </location>
</feature>
<organism evidence="4 5">
    <name type="scientific">Pontibacter indicus</name>
    <dbReference type="NCBI Taxonomy" id="1317125"/>
    <lineage>
        <taxon>Bacteria</taxon>
        <taxon>Pseudomonadati</taxon>
        <taxon>Bacteroidota</taxon>
        <taxon>Cytophagia</taxon>
        <taxon>Cytophagales</taxon>
        <taxon>Hymenobacteraceae</taxon>
        <taxon>Pontibacter</taxon>
    </lineage>
</organism>
<dbReference type="RefSeq" id="WP_076665576.1">
    <property type="nucleotide sequence ID" value="NZ_FTPP01000001.1"/>
</dbReference>
<dbReference type="Pfam" id="PF13505">
    <property type="entry name" value="OMP_b-brl"/>
    <property type="match status" value="1"/>
</dbReference>
<dbReference type="EMBL" id="FTPP01000001">
    <property type="protein sequence ID" value="SIT74433.1"/>
    <property type="molecule type" value="Genomic_DNA"/>
</dbReference>
<dbReference type="Proteomes" id="UP000187181">
    <property type="component" value="Unassembled WGS sequence"/>
</dbReference>
<evidence type="ECO:0000256" key="2">
    <source>
        <dbReference type="SAM" id="SignalP"/>
    </source>
</evidence>
<keyword evidence="5" id="KW-1185">Reference proteome</keyword>
<dbReference type="STRING" id="1317125.SAMN05444128_0105"/>
<dbReference type="OrthoDB" id="853053at2"/>
<evidence type="ECO:0000313" key="5">
    <source>
        <dbReference type="Proteomes" id="UP000187181"/>
    </source>
</evidence>
<evidence type="ECO:0000259" key="3">
    <source>
        <dbReference type="Pfam" id="PF13505"/>
    </source>
</evidence>
<gene>
    <name evidence="4" type="ORF">SAMN05444128_0105</name>
</gene>
<evidence type="ECO:0000313" key="4">
    <source>
        <dbReference type="EMBL" id="SIT74433.1"/>
    </source>
</evidence>